<organism evidence="2 3">
    <name type="scientific">Brooklawnia cerclae</name>
    <dbReference type="NCBI Taxonomy" id="349934"/>
    <lineage>
        <taxon>Bacteria</taxon>
        <taxon>Bacillati</taxon>
        <taxon>Actinomycetota</taxon>
        <taxon>Actinomycetes</taxon>
        <taxon>Propionibacteriales</taxon>
        <taxon>Propionibacteriaceae</taxon>
        <taxon>Brooklawnia</taxon>
    </lineage>
</organism>
<dbReference type="EMBL" id="JAAMOZ010000001">
    <property type="protein sequence ID" value="NIH55720.1"/>
    <property type="molecule type" value="Genomic_DNA"/>
</dbReference>
<keyword evidence="3" id="KW-1185">Reference proteome</keyword>
<sequence length="128" mass="13828">MSENTNTDDGELAPQEPDTEPDTFPRAYVEQLRKEAAEARVKAKRSDDLAKELFVSRVAATGRLADPNDLPFDEAILDDWSKLDAAIDELLDAHPHYATRTPHGTIGQGATAADTGTVDLAAILRANA</sequence>
<feature type="region of interest" description="Disordered" evidence="1">
    <location>
        <begin position="1"/>
        <end position="25"/>
    </location>
</feature>
<gene>
    <name evidence="2" type="ORF">FB473_000365</name>
</gene>
<dbReference type="RefSeq" id="WP_167164292.1">
    <property type="nucleotide sequence ID" value="NZ_BAAAOO010000017.1"/>
</dbReference>
<accession>A0ABX0SCH5</accession>
<proteinExistence type="predicted"/>
<protein>
    <recommendedName>
        <fullName evidence="4">Terminase small subunit</fullName>
    </recommendedName>
</protein>
<feature type="compositionally biased region" description="Acidic residues" evidence="1">
    <location>
        <begin position="1"/>
        <end position="21"/>
    </location>
</feature>
<reference evidence="2 3" key="1">
    <citation type="submission" date="2020-02" db="EMBL/GenBank/DDBJ databases">
        <title>Sequencing the genomes of 1000 actinobacteria strains.</title>
        <authorList>
            <person name="Klenk H.-P."/>
        </authorList>
    </citation>
    <scope>NUCLEOTIDE SEQUENCE [LARGE SCALE GENOMIC DNA]</scope>
    <source>
        <strain evidence="2 3">DSM 19609</strain>
    </source>
</reference>
<name>A0ABX0SCH5_9ACTN</name>
<dbReference type="Proteomes" id="UP000749311">
    <property type="component" value="Unassembled WGS sequence"/>
</dbReference>
<evidence type="ECO:0000313" key="3">
    <source>
        <dbReference type="Proteomes" id="UP000749311"/>
    </source>
</evidence>
<evidence type="ECO:0000256" key="1">
    <source>
        <dbReference type="SAM" id="MobiDB-lite"/>
    </source>
</evidence>
<evidence type="ECO:0008006" key="4">
    <source>
        <dbReference type="Google" id="ProtNLM"/>
    </source>
</evidence>
<evidence type="ECO:0000313" key="2">
    <source>
        <dbReference type="EMBL" id="NIH55720.1"/>
    </source>
</evidence>
<comment type="caution">
    <text evidence="2">The sequence shown here is derived from an EMBL/GenBank/DDBJ whole genome shotgun (WGS) entry which is preliminary data.</text>
</comment>